<dbReference type="InterPro" id="IPR044068">
    <property type="entry name" value="CB"/>
</dbReference>
<evidence type="ECO:0000259" key="6">
    <source>
        <dbReference type="PROSITE" id="PS51898"/>
    </source>
</evidence>
<dbReference type="InterPro" id="IPR025166">
    <property type="entry name" value="Integrase_DNA_bind_dom"/>
</dbReference>
<dbReference type="Pfam" id="PF00589">
    <property type="entry name" value="Phage_integrase"/>
    <property type="match status" value="1"/>
</dbReference>
<keyword evidence="4" id="KW-0233">DNA recombination</keyword>
<evidence type="ECO:0000256" key="3">
    <source>
        <dbReference type="ARBA" id="ARBA00023125"/>
    </source>
</evidence>
<dbReference type="RefSeq" id="WP_237980481.1">
    <property type="nucleotide sequence ID" value="NZ_JAKNCT010000015.1"/>
</dbReference>
<dbReference type="Gene3D" id="1.10.443.10">
    <property type="entry name" value="Intergrase catalytic core"/>
    <property type="match status" value="1"/>
</dbReference>
<dbReference type="CDD" id="cd00801">
    <property type="entry name" value="INT_P4_C"/>
    <property type="match status" value="1"/>
</dbReference>
<dbReference type="Gene3D" id="3.30.160.390">
    <property type="entry name" value="Integrase, DNA-binding domain"/>
    <property type="match status" value="1"/>
</dbReference>
<dbReference type="InterPro" id="IPR011010">
    <property type="entry name" value="DNA_brk_join_enz"/>
</dbReference>
<protein>
    <submittedName>
        <fullName evidence="8">Tyrosine-type recombinase/integrase</fullName>
    </submittedName>
</protein>
<evidence type="ECO:0000259" key="7">
    <source>
        <dbReference type="PROSITE" id="PS51900"/>
    </source>
</evidence>
<evidence type="ECO:0000256" key="5">
    <source>
        <dbReference type="PROSITE-ProRule" id="PRU01248"/>
    </source>
</evidence>
<dbReference type="InterPro" id="IPR010998">
    <property type="entry name" value="Integrase_recombinase_N"/>
</dbReference>
<keyword evidence="9" id="KW-1185">Reference proteome</keyword>
<gene>
    <name evidence="8" type="ORF">MAF45_10480</name>
</gene>
<comment type="caution">
    <text evidence="8">The sequence shown here is derived from an EMBL/GenBank/DDBJ whole genome shotgun (WGS) entry which is preliminary data.</text>
</comment>
<comment type="similarity">
    <text evidence="1">Belongs to the 'phage' integrase family.</text>
</comment>
<evidence type="ECO:0000313" key="9">
    <source>
        <dbReference type="Proteomes" id="UP001297600"/>
    </source>
</evidence>
<dbReference type="InterPro" id="IPR038488">
    <property type="entry name" value="Integrase_DNA-bd_sf"/>
</dbReference>
<dbReference type="InterPro" id="IPR013762">
    <property type="entry name" value="Integrase-like_cat_sf"/>
</dbReference>
<name>A0ABS9MUC5_9BURK</name>
<accession>A0ABS9MUC5</accession>
<dbReference type="Proteomes" id="UP001297600">
    <property type="component" value="Unassembled WGS sequence"/>
</dbReference>
<evidence type="ECO:0000256" key="4">
    <source>
        <dbReference type="ARBA" id="ARBA00023172"/>
    </source>
</evidence>
<dbReference type="PANTHER" id="PTHR30629:SF2">
    <property type="entry name" value="PROPHAGE INTEGRASE INTS-RELATED"/>
    <property type="match status" value="1"/>
</dbReference>
<proteinExistence type="inferred from homology"/>
<organism evidence="8 9">
    <name type="scientific">Mesosutterella porci</name>
    <dbReference type="NCBI Taxonomy" id="2915351"/>
    <lineage>
        <taxon>Bacteria</taxon>
        <taxon>Pseudomonadati</taxon>
        <taxon>Pseudomonadota</taxon>
        <taxon>Betaproteobacteria</taxon>
        <taxon>Burkholderiales</taxon>
        <taxon>Sutterellaceae</taxon>
        <taxon>Mesosutterella</taxon>
    </lineage>
</organism>
<dbReference type="PROSITE" id="PS51898">
    <property type="entry name" value="TYR_RECOMBINASE"/>
    <property type="match status" value="1"/>
</dbReference>
<dbReference type="Pfam" id="PF13356">
    <property type="entry name" value="Arm-DNA-bind_3"/>
    <property type="match status" value="1"/>
</dbReference>
<reference evidence="8 9" key="1">
    <citation type="submission" date="2022-02" db="EMBL/GenBank/DDBJ databases">
        <title>Mesosutterella porci, a novel member of the family Sutterellaceae from pig feces.</title>
        <authorList>
            <person name="Wylensek D."/>
            <person name="Clavel T."/>
        </authorList>
    </citation>
    <scope>NUCLEOTIDE SEQUENCE [LARGE SCALE GENOMIC DNA]</scope>
    <source>
        <strain evidence="9">oilRF-744-wt-GAM-9</strain>
    </source>
</reference>
<evidence type="ECO:0000256" key="2">
    <source>
        <dbReference type="ARBA" id="ARBA00022908"/>
    </source>
</evidence>
<sequence>MLSDTKIKTLKPKDRLYRVADRDGLYLAVTRTGVKSFRYNYKIDGRQETITFGQYPVISLAEAREMLLQAKKVLALGRSPAREKKAAAIGRKAEDTIEAGIGEWIEKAQMAESTRRARRYTIRSVIIPKLGRLHISELTDNDIRKAIEPIKASAPATALTARDILSSFYLWLNETKGIRIDNPARYVKPSTIHVFKSRDRTLSAEELKNFLRALDYTPIASSNKAFLKLLLLTAVRKGELVGAKWDEVDFEAGKWTIPSERMKGGLAHIVYLSRQAVDLFIGLQYIGDGASEYVFPGRNDSTISIVPQSPNKWINDARRAAAKKGIEIAAFTPHDFRRTFSTFANEEGFRPDIIERCLAHEHHDIRAVYNRAEYAKERKELMQWWADKVTAIATERAVNR</sequence>
<dbReference type="SUPFAM" id="SSF56349">
    <property type="entry name" value="DNA breaking-rejoining enzymes"/>
    <property type="match status" value="1"/>
</dbReference>
<evidence type="ECO:0000313" key="8">
    <source>
        <dbReference type="EMBL" id="MCG5031860.1"/>
    </source>
</evidence>
<dbReference type="PROSITE" id="PS51900">
    <property type="entry name" value="CB"/>
    <property type="match status" value="1"/>
</dbReference>
<dbReference type="InterPro" id="IPR053876">
    <property type="entry name" value="Phage_int_M"/>
</dbReference>
<dbReference type="Gene3D" id="1.10.150.130">
    <property type="match status" value="1"/>
</dbReference>
<dbReference type="InterPro" id="IPR050808">
    <property type="entry name" value="Phage_Integrase"/>
</dbReference>
<evidence type="ECO:0000256" key="1">
    <source>
        <dbReference type="ARBA" id="ARBA00008857"/>
    </source>
</evidence>
<dbReference type="PANTHER" id="PTHR30629">
    <property type="entry name" value="PROPHAGE INTEGRASE"/>
    <property type="match status" value="1"/>
</dbReference>
<keyword evidence="3 5" id="KW-0238">DNA-binding</keyword>
<dbReference type="InterPro" id="IPR002104">
    <property type="entry name" value="Integrase_catalytic"/>
</dbReference>
<feature type="domain" description="Tyr recombinase" evidence="6">
    <location>
        <begin position="197"/>
        <end position="383"/>
    </location>
</feature>
<dbReference type="Pfam" id="PF22022">
    <property type="entry name" value="Phage_int_M"/>
    <property type="match status" value="1"/>
</dbReference>
<dbReference type="EMBL" id="JAKNCT010000015">
    <property type="protein sequence ID" value="MCG5031860.1"/>
    <property type="molecule type" value="Genomic_DNA"/>
</dbReference>
<feature type="domain" description="Core-binding (CB)" evidence="7">
    <location>
        <begin position="95"/>
        <end position="173"/>
    </location>
</feature>
<keyword evidence="2" id="KW-0229">DNA integration</keyword>